<evidence type="ECO:0000313" key="2">
    <source>
        <dbReference type="Proteomes" id="UP000235659"/>
    </source>
</evidence>
<organism evidence="1 2">
    <name type="scientific">Paraburkholderia rhynchosiae</name>
    <dbReference type="NCBI Taxonomy" id="487049"/>
    <lineage>
        <taxon>Bacteria</taxon>
        <taxon>Pseudomonadati</taxon>
        <taxon>Pseudomonadota</taxon>
        <taxon>Betaproteobacteria</taxon>
        <taxon>Burkholderiales</taxon>
        <taxon>Burkholderiaceae</taxon>
        <taxon>Paraburkholderia</taxon>
    </lineage>
</organism>
<keyword evidence="2" id="KW-1185">Reference proteome</keyword>
<gene>
    <name evidence="1" type="ORF">C0Z16_27830</name>
</gene>
<sequence>MDNENEPKFGPGHPRYLESQALGISVDAVRKAQGKKSLNDLIPGTPEFAIAEEEFLRDVLRALGDDPDAMDDDDELGVGAAG</sequence>
<name>A0ABX4UZJ7_9BURK</name>
<dbReference type="EMBL" id="PNXY01000026">
    <property type="protein sequence ID" value="PMS25949.1"/>
    <property type="molecule type" value="Genomic_DNA"/>
</dbReference>
<accession>A0ABX4UZJ7</accession>
<dbReference type="RefSeq" id="WP_102635275.1">
    <property type="nucleotide sequence ID" value="NZ_CADIJZ010000027.1"/>
</dbReference>
<proteinExistence type="predicted"/>
<reference evidence="1 2" key="1">
    <citation type="submission" date="2018-01" db="EMBL/GenBank/DDBJ databases">
        <title>Whole genome analyses suggest that Burkholderia sensu lato contains two further novel genera in the rhizoxinica-symbiotica group Mycetohabitans gen. nov., and Trinickia gen. nov.: implications for the evolution of diazotrophy and nodulation in the Burkholderiaceae.</title>
        <authorList>
            <person name="Estrada-de los Santos P."/>
            <person name="Palmer M."/>
            <person name="Chavez-Ramirez B."/>
            <person name="Beukes C."/>
            <person name="Steenkamp E.T."/>
            <person name="Hirsch A.M."/>
            <person name="Manyaka P."/>
            <person name="Maluk M."/>
            <person name="Lafos M."/>
            <person name="Crook M."/>
            <person name="Gross E."/>
            <person name="Simon M.F."/>
            <person name="Bueno dos Reis Junior F."/>
            <person name="Poole P.S."/>
            <person name="Venter S.N."/>
            <person name="James E.K."/>
        </authorList>
    </citation>
    <scope>NUCLEOTIDE SEQUENCE [LARGE SCALE GENOMIC DNA]</scope>
    <source>
        <strain evidence="1 2">WSM 3937</strain>
    </source>
</reference>
<evidence type="ECO:0000313" key="1">
    <source>
        <dbReference type="EMBL" id="PMS25949.1"/>
    </source>
</evidence>
<protein>
    <submittedName>
        <fullName evidence="1">Uncharacterized protein</fullName>
    </submittedName>
</protein>
<comment type="caution">
    <text evidence="1">The sequence shown here is derived from an EMBL/GenBank/DDBJ whole genome shotgun (WGS) entry which is preliminary data.</text>
</comment>
<dbReference type="Proteomes" id="UP000235659">
    <property type="component" value="Unassembled WGS sequence"/>
</dbReference>